<comment type="caution">
    <text evidence="2">The sequence shown here is derived from an EMBL/GenBank/DDBJ whole genome shotgun (WGS) entry which is preliminary data.</text>
</comment>
<reference evidence="2 3" key="1">
    <citation type="submission" date="2019-07" db="EMBL/GenBank/DDBJ databases">
        <authorList>
            <person name="Huq M.A."/>
        </authorList>
    </citation>
    <scope>NUCLEOTIDE SEQUENCE [LARGE SCALE GENOMIC DNA]</scope>
    <source>
        <strain evidence="2 3">MAH-3</strain>
    </source>
</reference>
<keyword evidence="3" id="KW-1185">Reference proteome</keyword>
<dbReference type="EMBL" id="VLPL01000002">
    <property type="protein sequence ID" value="TSJ46703.1"/>
    <property type="molecule type" value="Genomic_DNA"/>
</dbReference>
<dbReference type="InterPro" id="IPR013486">
    <property type="entry name" value="SpoIID/LytB"/>
</dbReference>
<evidence type="ECO:0000259" key="1">
    <source>
        <dbReference type="Pfam" id="PF08486"/>
    </source>
</evidence>
<dbReference type="OrthoDB" id="9794671at2"/>
<sequence>MLRLFVLIGFIFPVFVFSQQMRIGVLRDYSVQRIVFAYSEGSYNVFGDTTNFATLLPSEFVDLSVTANNQIELKVGVKQVAVVSKVLLVATKLNNSLVYSTKVPTVKERKYKDDVEITAQNGSLTIVNLVDINNYLSGVVESEGGGGKEIEYYKVQALMSRTYALKYKNRHQKEGFDLCDRTHCQAYHNQLRLNPMIDSAVLKTEGMVMVDQHNHLVDAYFHANCGGQTSEPDYVWNNKIPYLSTFKDTFCIYTKQATWEKRISQNDWLEYLVGTFHYPVNDSVLGPMIFTFNQADRCAFYQYPWLGIPLRDIREHFKLKSTFFNCYPEGTEVVLRGRGYGHGVGLCQEGAMKMAKFGFSYVQIALYYFPGVKVVNYQEQQYFNQQPKIVELD</sequence>
<protein>
    <submittedName>
        <fullName evidence="2">SpoIID/LytB domain-containing protein</fullName>
    </submittedName>
</protein>
<proteinExistence type="predicted"/>
<gene>
    <name evidence="2" type="ORF">FO442_05960</name>
</gene>
<feature type="domain" description="Sporulation stage II protein D amidase enhancer LytB N-terminal" evidence="1">
    <location>
        <begin position="121"/>
        <end position="210"/>
    </location>
</feature>
<dbReference type="Proteomes" id="UP000316008">
    <property type="component" value="Unassembled WGS sequence"/>
</dbReference>
<organism evidence="2 3">
    <name type="scientific">Fluviicola chungangensis</name>
    <dbReference type="NCBI Taxonomy" id="2597671"/>
    <lineage>
        <taxon>Bacteria</taxon>
        <taxon>Pseudomonadati</taxon>
        <taxon>Bacteroidota</taxon>
        <taxon>Flavobacteriia</taxon>
        <taxon>Flavobacteriales</taxon>
        <taxon>Crocinitomicaceae</taxon>
        <taxon>Fluviicola</taxon>
    </lineage>
</organism>
<dbReference type="Pfam" id="PF08486">
    <property type="entry name" value="SpoIID"/>
    <property type="match status" value="1"/>
</dbReference>
<evidence type="ECO:0000313" key="2">
    <source>
        <dbReference type="EMBL" id="TSJ46703.1"/>
    </source>
</evidence>
<dbReference type="RefSeq" id="WP_144332240.1">
    <property type="nucleotide sequence ID" value="NZ_VLPL01000002.1"/>
</dbReference>
<dbReference type="GO" id="GO:0030435">
    <property type="term" value="P:sporulation resulting in formation of a cellular spore"/>
    <property type="evidence" value="ECO:0007669"/>
    <property type="project" value="InterPro"/>
</dbReference>
<evidence type="ECO:0000313" key="3">
    <source>
        <dbReference type="Proteomes" id="UP000316008"/>
    </source>
</evidence>
<name>A0A556N3U1_9FLAO</name>
<dbReference type="NCBIfam" id="TIGR02669">
    <property type="entry name" value="SpoIID_LytB"/>
    <property type="match status" value="1"/>
</dbReference>
<dbReference type="InterPro" id="IPR013693">
    <property type="entry name" value="SpoIID/LytB_N"/>
</dbReference>
<dbReference type="AlphaFoldDB" id="A0A556N3U1"/>
<accession>A0A556N3U1</accession>